<reference evidence="1" key="1">
    <citation type="submission" date="2018-05" db="EMBL/GenBank/DDBJ databases">
        <authorList>
            <person name="Lanie J.A."/>
            <person name="Ng W.-L."/>
            <person name="Kazmierczak K.M."/>
            <person name="Andrzejewski T.M."/>
            <person name="Davidsen T.M."/>
            <person name="Wayne K.J."/>
            <person name="Tettelin H."/>
            <person name="Glass J.I."/>
            <person name="Rusch D."/>
            <person name="Podicherti R."/>
            <person name="Tsui H.-C.T."/>
            <person name="Winkler M.E."/>
        </authorList>
    </citation>
    <scope>NUCLEOTIDE SEQUENCE</scope>
</reference>
<evidence type="ECO:0000313" key="1">
    <source>
        <dbReference type="EMBL" id="SVD77432.1"/>
    </source>
</evidence>
<organism evidence="1">
    <name type="scientific">marine metagenome</name>
    <dbReference type="NCBI Taxonomy" id="408172"/>
    <lineage>
        <taxon>unclassified sequences</taxon>
        <taxon>metagenomes</taxon>
        <taxon>ecological metagenomes</taxon>
    </lineage>
</organism>
<gene>
    <name evidence="1" type="ORF">METZ01_LOCUS430286</name>
</gene>
<dbReference type="EMBL" id="UINC01172380">
    <property type="protein sequence ID" value="SVD77432.1"/>
    <property type="molecule type" value="Genomic_DNA"/>
</dbReference>
<sequence length="187" mass="21295">MRVFHYARDRWIERITNDGFLKLTGVEAAPGVQPSLLPGLVWLTKSEQVPHTCSYPPEGMIQYVFDSDNPKIQHWPLVKKKIMARVTGYVLNKYKVSKKWNIHPDRLAPASAMAEGLDKYAVEAGDDPDDFYVSLKRLSPTDCLEMNETPERIQAQARGEMVQVEDKITREIYITYRPIVAGGDVES</sequence>
<accession>A0A382Y263</accession>
<name>A0A382Y263_9ZZZZ</name>
<proteinExistence type="predicted"/>
<dbReference type="AlphaFoldDB" id="A0A382Y263"/>
<protein>
    <submittedName>
        <fullName evidence="1">Uncharacterized protein</fullName>
    </submittedName>
</protein>